<keyword evidence="3" id="KW-1185">Reference proteome</keyword>
<dbReference type="EMBL" id="JACTVJ010000045">
    <property type="protein sequence ID" value="MBC9719511.1"/>
    <property type="molecule type" value="Genomic_DNA"/>
</dbReference>
<name>A0ABR7SVH5_9ACTN</name>
<dbReference type="Pfam" id="PF05133">
    <property type="entry name" value="SPP1_portal"/>
    <property type="match status" value="1"/>
</dbReference>
<protein>
    <submittedName>
        <fullName evidence="2">Phage portal protein</fullName>
    </submittedName>
</protein>
<evidence type="ECO:0000313" key="3">
    <source>
        <dbReference type="Proteomes" id="UP000642284"/>
    </source>
</evidence>
<proteinExistence type="predicted"/>
<evidence type="ECO:0000256" key="1">
    <source>
        <dbReference type="SAM" id="MobiDB-lite"/>
    </source>
</evidence>
<feature type="compositionally biased region" description="Pro residues" evidence="1">
    <location>
        <begin position="715"/>
        <end position="725"/>
    </location>
</feature>
<sequence length="725" mass="80287">MYRTVDRNLRKRKAASPWALLTSTMSQPGEDSTLEKLHERAKAIAEGKTRERRLMWDHREAPADLDLTDLAAMRAGLREVYGPFGDVLDLDGIIESEFWNIEKDPGESRRYFLNQPTAHCEGWVTHPAWASCADPNRLVESGEPVVMFFDGSKSDDATALVGCRVSDGHVFVLGCWEKPQGPSGQGWQVDRRDVDRTVRAVFDQYTVVAFFGDVKEFENYLDTWAQEFGDRLVIDASTGTGHGAHAIAWDMRSRAREFTPACERMEIDIREGALTHDGDPRLTRHVLNARRRRLFVDGSRPSGRTDNSPVWDTVWQPNRMDARQSGLYRAALSYGVSYAVVLPDPVRPQITPFSPRRLTALYGDPVNDEWPQYAVSIGMPRPLMGAGAVGMVCAITVYDDQFTYTVDVPASLLMPAIGEARADPLPLEGVALDFRQVEVREHGLGVCPVVRFLESHDDLDDVPQGVVYPMLPAQRQLNQTTFGLLMAQQYAAFKQRWVTGMAIAEDEDGNPVEPWDAAVDRVWQSDSVDTHFGEFSETNLSGYLDSRDKTLLYVASVRQIPPHTLVVGNAVSNVSAEALAALEAGHQLDIGEHKTSFGESIEQMLRLSGKALGDEDTWRDTSAQVVWRDTTPRSLAQVADALGKLATQLEIPPRALWERIPGVTEQDLQRWEALADESDALGDVQTLLAGAPPGLEPITEAGVEDVERPGAGVEPLPPKPGPEGR</sequence>
<reference evidence="2 3" key="1">
    <citation type="submission" date="2020-08" db="EMBL/GenBank/DDBJ databases">
        <title>Genemic of Streptomyces polyaspartic.</title>
        <authorList>
            <person name="Liu W."/>
        </authorList>
    </citation>
    <scope>NUCLEOTIDE SEQUENCE [LARGE SCALE GENOMIC DNA]</scope>
    <source>
        <strain evidence="2 3">TRM66268-LWL</strain>
    </source>
</reference>
<evidence type="ECO:0000313" key="2">
    <source>
        <dbReference type="EMBL" id="MBC9719511.1"/>
    </source>
</evidence>
<feature type="region of interest" description="Disordered" evidence="1">
    <location>
        <begin position="688"/>
        <end position="725"/>
    </location>
</feature>
<organism evidence="2 3">
    <name type="scientific">Streptomyces polyasparticus</name>
    <dbReference type="NCBI Taxonomy" id="2767826"/>
    <lineage>
        <taxon>Bacteria</taxon>
        <taxon>Bacillati</taxon>
        <taxon>Actinomycetota</taxon>
        <taxon>Actinomycetes</taxon>
        <taxon>Kitasatosporales</taxon>
        <taxon>Streptomycetaceae</taxon>
        <taxon>Streptomyces</taxon>
    </lineage>
</organism>
<dbReference type="Proteomes" id="UP000642284">
    <property type="component" value="Unassembled WGS sequence"/>
</dbReference>
<dbReference type="InterPro" id="IPR021145">
    <property type="entry name" value="Portal_protein_SPP1_Gp6-like"/>
</dbReference>
<accession>A0ABR7SVH5</accession>
<dbReference type="RefSeq" id="WP_187819915.1">
    <property type="nucleotide sequence ID" value="NZ_JACTVJ010000045.1"/>
</dbReference>
<gene>
    <name evidence="2" type="ORF">H9Y04_44135</name>
</gene>
<comment type="caution">
    <text evidence="2">The sequence shown here is derived from an EMBL/GenBank/DDBJ whole genome shotgun (WGS) entry which is preliminary data.</text>
</comment>